<protein>
    <submittedName>
        <fullName evidence="1">Uncharacterized protein</fullName>
    </submittedName>
</protein>
<dbReference type="Proteomes" id="UP001521785">
    <property type="component" value="Unassembled WGS sequence"/>
</dbReference>
<organism evidence="1 2">
    <name type="scientific">Paraconiothyrium brasiliense</name>
    <dbReference type="NCBI Taxonomy" id="300254"/>
    <lineage>
        <taxon>Eukaryota</taxon>
        <taxon>Fungi</taxon>
        <taxon>Dikarya</taxon>
        <taxon>Ascomycota</taxon>
        <taxon>Pezizomycotina</taxon>
        <taxon>Dothideomycetes</taxon>
        <taxon>Pleosporomycetidae</taxon>
        <taxon>Pleosporales</taxon>
        <taxon>Massarineae</taxon>
        <taxon>Didymosphaeriaceae</taxon>
        <taxon>Paraconiothyrium</taxon>
    </lineage>
</organism>
<accession>A0ABR3R3H2</accession>
<evidence type="ECO:0000313" key="2">
    <source>
        <dbReference type="Proteomes" id="UP001521785"/>
    </source>
</evidence>
<evidence type="ECO:0000313" key="1">
    <source>
        <dbReference type="EMBL" id="KAL1598961.1"/>
    </source>
</evidence>
<keyword evidence="2" id="KW-1185">Reference proteome</keyword>
<proteinExistence type="predicted"/>
<sequence length="276" mass="31564">MDDSVRALDVRLNSGTRFEDLPQDLRDLARLLFVKNGPIYVVELGHFMKCRNCPKTYDGLSDNLKNMINEIYFPENLFHFDNQSRLHSLLSNRKESRNMRRVGVDLKNLDNAVPSLRTFARDLGLLQQLRELEIGVNEAQMVQAMCQADPGYSAVLMRPQDIPGTMNKLVLRMRGLKHLQRTLVPKVSFTGWIHKDNPEPYYSRCTGPIPGGVLETIVASSMMRQSKAGNLRPNNQYISANGILKLRRGEKHRSGKHLQVLMTTNRVELYYLKGQP</sequence>
<gene>
    <name evidence="1" type="ORF">SLS60_008106</name>
</gene>
<dbReference type="EMBL" id="JAKJXO020000011">
    <property type="protein sequence ID" value="KAL1598961.1"/>
    <property type="molecule type" value="Genomic_DNA"/>
</dbReference>
<name>A0ABR3R3H2_9PLEO</name>
<reference evidence="1 2" key="1">
    <citation type="submission" date="2024-02" db="EMBL/GenBank/DDBJ databases">
        <title>De novo assembly and annotation of 12 fungi associated with fruit tree decline syndrome in Ontario, Canada.</title>
        <authorList>
            <person name="Sulman M."/>
            <person name="Ellouze W."/>
            <person name="Ilyukhin E."/>
        </authorList>
    </citation>
    <scope>NUCLEOTIDE SEQUENCE [LARGE SCALE GENOMIC DNA]</scope>
    <source>
        <strain evidence="1 2">M42-189</strain>
    </source>
</reference>
<comment type="caution">
    <text evidence="1">The sequence shown here is derived from an EMBL/GenBank/DDBJ whole genome shotgun (WGS) entry which is preliminary data.</text>
</comment>